<dbReference type="RefSeq" id="WP_090221485.1">
    <property type="nucleotide sequence ID" value="NZ_LS483433.1"/>
</dbReference>
<sequence length="82" mass="9092">MDTLNRQEIEAVLASRLPNCVISCTVSVDGSLTVDVTGPDSDQFTIVNIDRRQYHGETGINKLAREILEEMVMSRQATRLIG</sequence>
<reference evidence="2" key="1">
    <citation type="submission" date="2016-10" db="EMBL/GenBank/DDBJ databases">
        <authorList>
            <person name="Varghese N."/>
            <person name="Submissions S."/>
        </authorList>
    </citation>
    <scope>NUCLEOTIDE SEQUENCE [LARGE SCALE GENOMIC DNA]</scope>
    <source>
        <strain evidence="2">LMG 2223</strain>
    </source>
</reference>
<dbReference type="AlphaFoldDB" id="A0A1H2N330"/>
<keyword evidence="2" id="KW-1185">Reference proteome</keyword>
<accession>A0A1H2N330</accession>
<proteinExistence type="predicted"/>
<dbReference type="EMBL" id="LT629802">
    <property type="protein sequence ID" value="SDU99638.1"/>
    <property type="molecule type" value="Genomic_DNA"/>
</dbReference>
<evidence type="ECO:0000313" key="2">
    <source>
        <dbReference type="Proteomes" id="UP000198600"/>
    </source>
</evidence>
<organism evidence="1 2">
    <name type="scientific">Pseudomonas mucidolens</name>
    <dbReference type="NCBI Taxonomy" id="46679"/>
    <lineage>
        <taxon>Bacteria</taxon>
        <taxon>Pseudomonadati</taxon>
        <taxon>Pseudomonadota</taxon>
        <taxon>Gammaproteobacteria</taxon>
        <taxon>Pseudomonadales</taxon>
        <taxon>Pseudomonadaceae</taxon>
        <taxon>Pseudomonas</taxon>
    </lineage>
</organism>
<dbReference type="OrthoDB" id="6980483at2"/>
<evidence type="ECO:0008006" key="3">
    <source>
        <dbReference type="Google" id="ProtNLM"/>
    </source>
</evidence>
<protein>
    <recommendedName>
        <fullName evidence="3">DUF1652 domain-containing protein</fullName>
    </recommendedName>
</protein>
<dbReference type="Proteomes" id="UP000198600">
    <property type="component" value="Chromosome I"/>
</dbReference>
<evidence type="ECO:0000313" key="1">
    <source>
        <dbReference type="EMBL" id="SDU99638.1"/>
    </source>
</evidence>
<gene>
    <name evidence="1" type="ORF">SAMN05216202_2861</name>
</gene>
<name>A0A1H2N330_9PSED</name>